<dbReference type="InterPro" id="IPR001047">
    <property type="entry name" value="Ribosomal_eS8"/>
</dbReference>
<dbReference type="Gene3D" id="1.10.168.20">
    <property type="entry name" value="Ribosomal protein S8e, subdomain"/>
    <property type="match status" value="1"/>
</dbReference>
<comment type="similarity">
    <text evidence="1 4">Belongs to the eukaryotic ribosomal protein eS8 family.</text>
</comment>
<keyword evidence="6" id="KW-1185">Reference proteome</keyword>
<dbReference type="WBParaSite" id="MBELARI_LOCUS18147">
    <property type="protein sequence ID" value="MBELARI_LOCUS18147"/>
    <property type="gene ID" value="MBELARI_LOCUS18147"/>
</dbReference>
<evidence type="ECO:0000256" key="2">
    <source>
        <dbReference type="ARBA" id="ARBA00022980"/>
    </source>
</evidence>
<evidence type="ECO:0000256" key="4">
    <source>
        <dbReference type="RuleBase" id="RU000669"/>
    </source>
</evidence>
<dbReference type="GO" id="GO:1990904">
    <property type="term" value="C:ribonucleoprotein complex"/>
    <property type="evidence" value="ECO:0007669"/>
    <property type="project" value="UniProtKB-KW"/>
</dbReference>
<keyword evidence="3 4" id="KW-0687">Ribonucleoprotein</keyword>
<evidence type="ECO:0000313" key="7">
    <source>
        <dbReference type="WBParaSite" id="MBELARI_LOCUS14297"/>
    </source>
</evidence>
<dbReference type="GO" id="GO:0006412">
    <property type="term" value="P:translation"/>
    <property type="evidence" value="ECO:0007669"/>
    <property type="project" value="InterPro"/>
</dbReference>
<name>A0AAF3EVC4_9BILA</name>
<dbReference type="GO" id="GO:0005840">
    <property type="term" value="C:ribosome"/>
    <property type="evidence" value="ECO:0007669"/>
    <property type="project" value="UniProtKB-KW"/>
</dbReference>
<dbReference type="CDD" id="cd11380">
    <property type="entry name" value="Ribosomal_S8e_like"/>
    <property type="match status" value="1"/>
</dbReference>
<keyword evidence="2 4" id="KW-0689">Ribosomal protein</keyword>
<dbReference type="InterPro" id="IPR018283">
    <property type="entry name" value="Ribosomal_eS8_CS"/>
</dbReference>
<evidence type="ECO:0000313" key="8">
    <source>
        <dbReference type="WBParaSite" id="MBELARI_LOCUS18147"/>
    </source>
</evidence>
<dbReference type="Proteomes" id="UP000887575">
    <property type="component" value="Unassembled WGS sequence"/>
</dbReference>
<dbReference type="Gene3D" id="3.10.290.70">
    <property type="match status" value="1"/>
</dbReference>
<protein>
    <recommendedName>
        <fullName evidence="4">40S ribosomal protein S8</fullName>
    </recommendedName>
</protein>
<dbReference type="InterPro" id="IPR022309">
    <property type="entry name" value="Ribosomal_Se8/biogenesis_NSA2"/>
</dbReference>
<dbReference type="WBParaSite" id="MBELARI_LOCUS14297">
    <property type="protein sequence ID" value="MBELARI_LOCUS14297"/>
    <property type="gene ID" value="MBELARI_LOCUS14297"/>
</dbReference>
<dbReference type="PROSITE" id="PS01193">
    <property type="entry name" value="RIBOSOMAL_S8E"/>
    <property type="match status" value="1"/>
</dbReference>
<dbReference type="FunFam" id="1.10.168.20:FF:000001">
    <property type="entry name" value="40S ribosomal protein S8"/>
    <property type="match status" value="1"/>
</dbReference>
<dbReference type="AlphaFoldDB" id="A0AAF3EVC4"/>
<dbReference type="InterPro" id="IPR042563">
    <property type="entry name" value="Ribosomal_protein_eS8_euk"/>
</dbReference>
<dbReference type="PANTHER" id="PTHR10394">
    <property type="entry name" value="40S RIBOSOMAL PROTEIN S8"/>
    <property type="match status" value="1"/>
</dbReference>
<evidence type="ECO:0000256" key="5">
    <source>
        <dbReference type="SAM" id="MobiDB-lite"/>
    </source>
</evidence>
<feature type="region of interest" description="Disordered" evidence="5">
    <location>
        <begin position="1"/>
        <end position="36"/>
    </location>
</feature>
<sequence length="207" mass="23482">MGITRDNWHKRRGTGGKRAQPHDKRKHELGRPAANTKIGEQRVHSVRCRGGIIKRRGLRLNAGNYSWGSEGVAAKTRILDTVYNATSNELVRTKTLVKGTIVSIDALPFRQWYENHYAIPLARKRGTKLTDEDQAKIDEKKVNGKFTKEYILRQRKAAIDPKVAEQFATGKLLARISSSPGQVGRCDGYILEGKELEFYLRKLRAKK</sequence>
<accession>A0AAF3EVC4</accession>
<evidence type="ECO:0000313" key="6">
    <source>
        <dbReference type="Proteomes" id="UP000887575"/>
    </source>
</evidence>
<dbReference type="Pfam" id="PF01201">
    <property type="entry name" value="Ribosomal_S8e"/>
    <property type="match status" value="1"/>
</dbReference>
<organism evidence="6 8">
    <name type="scientific">Mesorhabditis belari</name>
    <dbReference type="NCBI Taxonomy" id="2138241"/>
    <lineage>
        <taxon>Eukaryota</taxon>
        <taxon>Metazoa</taxon>
        <taxon>Ecdysozoa</taxon>
        <taxon>Nematoda</taxon>
        <taxon>Chromadorea</taxon>
        <taxon>Rhabditida</taxon>
        <taxon>Rhabditina</taxon>
        <taxon>Rhabditomorpha</taxon>
        <taxon>Rhabditoidea</taxon>
        <taxon>Rhabditidae</taxon>
        <taxon>Mesorhabditinae</taxon>
        <taxon>Mesorhabditis</taxon>
    </lineage>
</organism>
<proteinExistence type="inferred from homology"/>
<dbReference type="NCBIfam" id="TIGR00307">
    <property type="entry name" value="eS8"/>
    <property type="match status" value="1"/>
</dbReference>
<dbReference type="GO" id="GO:0003735">
    <property type="term" value="F:structural constituent of ribosome"/>
    <property type="evidence" value="ECO:0007669"/>
    <property type="project" value="InterPro"/>
</dbReference>
<evidence type="ECO:0000256" key="3">
    <source>
        <dbReference type="ARBA" id="ARBA00023274"/>
    </source>
</evidence>
<reference evidence="7 8" key="1">
    <citation type="submission" date="2024-02" db="UniProtKB">
        <authorList>
            <consortium name="WormBaseParasite"/>
        </authorList>
    </citation>
    <scope>IDENTIFICATION</scope>
</reference>
<evidence type="ECO:0000256" key="1">
    <source>
        <dbReference type="ARBA" id="ARBA00005257"/>
    </source>
</evidence>